<dbReference type="Proteomes" id="UP000054324">
    <property type="component" value="Unassembled WGS sequence"/>
</dbReference>
<evidence type="ECO:0000313" key="2">
    <source>
        <dbReference type="Proteomes" id="UP000054324"/>
    </source>
</evidence>
<evidence type="ECO:0000313" key="1">
    <source>
        <dbReference type="EMBL" id="KER23972.1"/>
    </source>
</evidence>
<keyword evidence="2" id="KW-1185">Reference proteome</keyword>
<reference evidence="1 2" key="1">
    <citation type="submission" date="2013-11" db="EMBL/GenBank/DDBJ databases">
        <title>Opisthorchis viverrini - life in the bile duct.</title>
        <authorList>
            <person name="Young N.D."/>
            <person name="Nagarajan N."/>
            <person name="Lin S.J."/>
            <person name="Korhonen P.K."/>
            <person name="Jex A.R."/>
            <person name="Hall R.S."/>
            <person name="Safavi-Hemami H."/>
            <person name="Kaewkong W."/>
            <person name="Bertrand D."/>
            <person name="Gao S."/>
            <person name="Seet Q."/>
            <person name="Wongkham S."/>
            <person name="Teh B.T."/>
            <person name="Wongkham C."/>
            <person name="Intapan P.M."/>
            <person name="Maleewong W."/>
            <person name="Yang X."/>
            <person name="Hu M."/>
            <person name="Wang Z."/>
            <person name="Hofmann A."/>
            <person name="Sternberg P.W."/>
            <person name="Tan P."/>
            <person name="Wang J."/>
            <person name="Gasser R.B."/>
        </authorList>
    </citation>
    <scope>NUCLEOTIDE SEQUENCE [LARGE SCALE GENOMIC DNA]</scope>
</reference>
<dbReference type="AlphaFoldDB" id="A0A074ZE89"/>
<accession>A0A074ZE89</accession>
<name>A0A074ZE89_OPIVI</name>
<dbReference type="EMBL" id="KL596828">
    <property type="protein sequence ID" value="KER23972.1"/>
    <property type="molecule type" value="Genomic_DNA"/>
</dbReference>
<dbReference type="KEGG" id="ovi:T265_08268"/>
<dbReference type="GeneID" id="20322447"/>
<organism evidence="1 2">
    <name type="scientific">Opisthorchis viverrini</name>
    <name type="common">Southeast Asian liver fluke</name>
    <dbReference type="NCBI Taxonomy" id="6198"/>
    <lineage>
        <taxon>Eukaryota</taxon>
        <taxon>Metazoa</taxon>
        <taxon>Spiralia</taxon>
        <taxon>Lophotrochozoa</taxon>
        <taxon>Platyhelminthes</taxon>
        <taxon>Trematoda</taxon>
        <taxon>Digenea</taxon>
        <taxon>Opisthorchiida</taxon>
        <taxon>Opisthorchiata</taxon>
        <taxon>Opisthorchiidae</taxon>
        <taxon>Opisthorchis</taxon>
    </lineage>
</organism>
<dbReference type="RefSeq" id="XP_009172280.1">
    <property type="nucleotide sequence ID" value="XM_009174016.1"/>
</dbReference>
<protein>
    <submittedName>
        <fullName evidence="1">Uncharacterized protein</fullName>
    </submittedName>
</protein>
<dbReference type="OrthoDB" id="430364at2759"/>
<dbReference type="CTD" id="20322447"/>
<proteinExistence type="predicted"/>
<gene>
    <name evidence="1" type="ORF">T265_08268</name>
</gene>
<sequence length="157" mass="17478">MQVLTDDVIFQTRLKWLERKFTEGRLGQPGSIPTLVLPSGSMAARHRKGVTAERFFQTRKTNVVIAQISALLSTSSFFYEDGKTSAAEFAGSGFYTSLPSHCLTASGSRPLFTWLCGKNPPKVHPSSNRVTCLCPSCHPFQVTILRFCLLFSKNRFL</sequence>